<protein>
    <recommendedName>
        <fullName evidence="3">C2H2-type domain-containing protein</fullName>
    </recommendedName>
</protein>
<dbReference type="Gene3D" id="3.30.160.60">
    <property type="entry name" value="Classic Zinc Finger"/>
    <property type="match status" value="1"/>
</dbReference>
<sequence>MEGDQQENCCRRVISLELRLQALGPADSPPQPFVFTCHYCDRKFHTSQALGGHQNAHKLERKRRREQLEHGHRGRRDSAAGNCEGGGAEERQREVVRTTWKGSLLCPSTTTGAADDAAAGEIDLSLKL</sequence>
<dbReference type="GO" id="GO:0008270">
    <property type="term" value="F:zinc ion binding"/>
    <property type="evidence" value="ECO:0007669"/>
    <property type="project" value="UniProtKB-KW"/>
</dbReference>
<feature type="domain" description="C2H2-type" evidence="3">
    <location>
        <begin position="35"/>
        <end position="62"/>
    </location>
</feature>
<evidence type="ECO:0000256" key="1">
    <source>
        <dbReference type="PROSITE-ProRule" id="PRU00042"/>
    </source>
</evidence>
<feature type="region of interest" description="Disordered" evidence="2">
    <location>
        <begin position="49"/>
        <end position="94"/>
    </location>
</feature>
<dbReference type="PANTHER" id="PTHR47593">
    <property type="entry name" value="ZINC FINGER PROTEIN 4-LIKE"/>
    <property type="match status" value="1"/>
</dbReference>
<keyword evidence="1" id="KW-0479">Metal-binding</keyword>
<gene>
    <name evidence="4" type="ORF">ZIOFF_043109</name>
</gene>
<dbReference type="InterPro" id="IPR013087">
    <property type="entry name" value="Znf_C2H2_type"/>
</dbReference>
<dbReference type="PANTHER" id="PTHR47593:SF8">
    <property type="entry name" value="OS12G0581900 PROTEIN"/>
    <property type="match status" value="1"/>
</dbReference>
<dbReference type="PROSITE" id="PS50157">
    <property type="entry name" value="ZINC_FINGER_C2H2_2"/>
    <property type="match status" value="1"/>
</dbReference>
<feature type="compositionally biased region" description="Basic residues" evidence="2">
    <location>
        <begin position="55"/>
        <end position="65"/>
    </location>
</feature>
<dbReference type="InterPro" id="IPR036236">
    <property type="entry name" value="Znf_C2H2_sf"/>
</dbReference>
<dbReference type="Pfam" id="PF13912">
    <property type="entry name" value="zf-C2H2_6"/>
    <property type="match status" value="1"/>
</dbReference>
<dbReference type="InterPro" id="IPR053266">
    <property type="entry name" value="Zinc_finger_protein_7"/>
</dbReference>
<dbReference type="AlphaFoldDB" id="A0A8J5FUP7"/>
<keyword evidence="1" id="KW-0863">Zinc-finger</keyword>
<organism evidence="4 5">
    <name type="scientific">Zingiber officinale</name>
    <name type="common">Ginger</name>
    <name type="synonym">Amomum zingiber</name>
    <dbReference type="NCBI Taxonomy" id="94328"/>
    <lineage>
        <taxon>Eukaryota</taxon>
        <taxon>Viridiplantae</taxon>
        <taxon>Streptophyta</taxon>
        <taxon>Embryophyta</taxon>
        <taxon>Tracheophyta</taxon>
        <taxon>Spermatophyta</taxon>
        <taxon>Magnoliopsida</taxon>
        <taxon>Liliopsida</taxon>
        <taxon>Zingiberales</taxon>
        <taxon>Zingiberaceae</taxon>
        <taxon>Zingiber</taxon>
    </lineage>
</organism>
<keyword evidence="5" id="KW-1185">Reference proteome</keyword>
<name>A0A8J5FUP7_ZINOF</name>
<dbReference type="PROSITE" id="PS00028">
    <property type="entry name" value="ZINC_FINGER_C2H2_1"/>
    <property type="match status" value="1"/>
</dbReference>
<proteinExistence type="predicted"/>
<dbReference type="EMBL" id="JACMSC010000012">
    <property type="protein sequence ID" value="KAG6495315.1"/>
    <property type="molecule type" value="Genomic_DNA"/>
</dbReference>
<comment type="caution">
    <text evidence="4">The sequence shown here is derived from an EMBL/GenBank/DDBJ whole genome shotgun (WGS) entry which is preliminary data.</text>
</comment>
<dbReference type="Proteomes" id="UP000734854">
    <property type="component" value="Unassembled WGS sequence"/>
</dbReference>
<evidence type="ECO:0000256" key="2">
    <source>
        <dbReference type="SAM" id="MobiDB-lite"/>
    </source>
</evidence>
<dbReference type="SUPFAM" id="SSF57667">
    <property type="entry name" value="beta-beta-alpha zinc fingers"/>
    <property type="match status" value="1"/>
</dbReference>
<keyword evidence="1" id="KW-0862">Zinc</keyword>
<reference evidence="4 5" key="1">
    <citation type="submission" date="2020-08" db="EMBL/GenBank/DDBJ databases">
        <title>Plant Genome Project.</title>
        <authorList>
            <person name="Zhang R.-G."/>
        </authorList>
    </citation>
    <scope>NUCLEOTIDE SEQUENCE [LARGE SCALE GENOMIC DNA]</scope>
    <source>
        <tissue evidence="4">Rhizome</tissue>
    </source>
</reference>
<evidence type="ECO:0000259" key="3">
    <source>
        <dbReference type="PROSITE" id="PS50157"/>
    </source>
</evidence>
<evidence type="ECO:0000313" key="4">
    <source>
        <dbReference type="EMBL" id="KAG6495315.1"/>
    </source>
</evidence>
<evidence type="ECO:0000313" key="5">
    <source>
        <dbReference type="Proteomes" id="UP000734854"/>
    </source>
</evidence>
<accession>A0A8J5FUP7</accession>